<dbReference type="PANTHER" id="PTHR31263:SF44">
    <property type="entry name" value="OS04G0481200 PROTEIN"/>
    <property type="match status" value="1"/>
</dbReference>
<name>A0A5C7I931_9ROSI</name>
<proteinExistence type="predicted"/>
<dbReference type="OrthoDB" id="442731at2759"/>
<dbReference type="AlphaFoldDB" id="A0A5C7I931"/>
<keyword evidence="2" id="KW-1185">Reference proteome</keyword>
<evidence type="ECO:0000313" key="2">
    <source>
        <dbReference type="Proteomes" id="UP000323000"/>
    </source>
</evidence>
<dbReference type="Proteomes" id="UP000323000">
    <property type="component" value="Chromosome 3"/>
</dbReference>
<gene>
    <name evidence="1" type="ORF">EZV62_007378</name>
</gene>
<reference evidence="2" key="1">
    <citation type="journal article" date="2019" name="Gigascience">
        <title>De novo genome assembly of the endangered Acer yangbiense, a plant species with extremely small populations endemic to Yunnan Province, China.</title>
        <authorList>
            <person name="Yang J."/>
            <person name="Wariss H.M."/>
            <person name="Tao L."/>
            <person name="Zhang R."/>
            <person name="Yun Q."/>
            <person name="Hollingsworth P."/>
            <person name="Dao Z."/>
            <person name="Luo G."/>
            <person name="Guo H."/>
            <person name="Ma Y."/>
            <person name="Sun W."/>
        </authorList>
    </citation>
    <scope>NUCLEOTIDE SEQUENCE [LARGE SCALE GENOMIC DNA]</scope>
    <source>
        <strain evidence="2">cv. Malutang</strain>
    </source>
</reference>
<accession>A0A5C7I931</accession>
<evidence type="ECO:0000313" key="1">
    <source>
        <dbReference type="EMBL" id="TXG66103.1"/>
    </source>
</evidence>
<protein>
    <submittedName>
        <fullName evidence="1">Uncharacterized protein</fullName>
    </submittedName>
</protein>
<organism evidence="1 2">
    <name type="scientific">Acer yangbiense</name>
    <dbReference type="NCBI Taxonomy" id="1000413"/>
    <lineage>
        <taxon>Eukaryota</taxon>
        <taxon>Viridiplantae</taxon>
        <taxon>Streptophyta</taxon>
        <taxon>Embryophyta</taxon>
        <taxon>Tracheophyta</taxon>
        <taxon>Spermatophyta</taxon>
        <taxon>Magnoliopsida</taxon>
        <taxon>eudicotyledons</taxon>
        <taxon>Gunneridae</taxon>
        <taxon>Pentapetalae</taxon>
        <taxon>rosids</taxon>
        <taxon>malvids</taxon>
        <taxon>Sapindales</taxon>
        <taxon>Sapindaceae</taxon>
        <taxon>Hippocastanoideae</taxon>
        <taxon>Acereae</taxon>
        <taxon>Acer</taxon>
    </lineage>
</organism>
<comment type="caution">
    <text evidence="1">The sequence shown here is derived from an EMBL/GenBank/DDBJ whole genome shotgun (WGS) entry which is preliminary data.</text>
</comment>
<dbReference type="EMBL" id="VAHF01000003">
    <property type="protein sequence ID" value="TXG66103.1"/>
    <property type="molecule type" value="Genomic_DNA"/>
</dbReference>
<sequence>MKFVKPLNLYENMLKKSLKMKPGRCCSWLAMYVGENGVAFASSSSENNFTLAGPASEKISNKIIMSSFGSDGQAWAEGNPNQVCGIVVNNMMRTSGFLLDQGWPLFVSEFGVDLRGGNVIDNRNSSFLQRLPALQSPFRGPGIEETNLHKLIFHPLTGFCVLRKSIFDPLRLGLCSESEAWSYTAQKTGSVSDYEAVKILGQERTFE</sequence>
<dbReference type="PANTHER" id="PTHR31263">
    <property type="entry name" value="CELLULASE FAMILY PROTEIN (AFU_ORTHOLOGUE AFUA_5G14560)"/>
    <property type="match status" value="1"/>
</dbReference>